<dbReference type="Gene3D" id="3.40.50.980">
    <property type="match status" value="2"/>
</dbReference>
<proteinExistence type="predicted"/>
<dbReference type="SUPFAM" id="SSF52777">
    <property type="entry name" value="CoA-dependent acyltransferases"/>
    <property type="match status" value="2"/>
</dbReference>
<feature type="domain" description="Carrier" evidence="4">
    <location>
        <begin position="1290"/>
        <end position="1365"/>
    </location>
</feature>
<dbReference type="Pfam" id="PF00501">
    <property type="entry name" value="AMP-binding"/>
    <property type="match status" value="1"/>
</dbReference>
<evidence type="ECO:0000259" key="4">
    <source>
        <dbReference type="PROSITE" id="PS50075"/>
    </source>
</evidence>
<comment type="cofactor">
    <cofactor evidence="1">
        <name>pantetheine 4'-phosphate</name>
        <dbReference type="ChEBI" id="CHEBI:47942"/>
    </cofactor>
</comment>
<dbReference type="GO" id="GO:0005737">
    <property type="term" value="C:cytoplasm"/>
    <property type="evidence" value="ECO:0007669"/>
    <property type="project" value="TreeGrafter"/>
</dbReference>
<evidence type="ECO:0000313" key="5">
    <source>
        <dbReference type="EMBL" id="PHK98047.1"/>
    </source>
</evidence>
<dbReference type="InterPro" id="IPR020806">
    <property type="entry name" value="PKS_PP-bd"/>
</dbReference>
<dbReference type="InterPro" id="IPR009081">
    <property type="entry name" value="PP-bd_ACP"/>
</dbReference>
<dbReference type="GO" id="GO:0031177">
    <property type="term" value="F:phosphopantetheine binding"/>
    <property type="evidence" value="ECO:0007669"/>
    <property type="project" value="InterPro"/>
</dbReference>
<keyword evidence="2" id="KW-0596">Phosphopantetheine</keyword>
<dbReference type="InterPro" id="IPR001242">
    <property type="entry name" value="Condensation_dom"/>
</dbReference>
<dbReference type="GO" id="GO:0044550">
    <property type="term" value="P:secondary metabolite biosynthetic process"/>
    <property type="evidence" value="ECO:0007669"/>
    <property type="project" value="TreeGrafter"/>
</dbReference>
<dbReference type="InterPro" id="IPR045851">
    <property type="entry name" value="AMP-bd_C_sf"/>
</dbReference>
<dbReference type="Gene3D" id="3.30.559.30">
    <property type="entry name" value="Nonribosomal peptide synthetase, condensation domain"/>
    <property type="match status" value="1"/>
</dbReference>
<evidence type="ECO:0000256" key="3">
    <source>
        <dbReference type="ARBA" id="ARBA00022553"/>
    </source>
</evidence>
<dbReference type="PANTHER" id="PTHR45527">
    <property type="entry name" value="NONRIBOSOMAL PEPTIDE SYNTHETASE"/>
    <property type="match status" value="1"/>
</dbReference>
<protein>
    <recommendedName>
        <fullName evidence="4">Carrier domain-containing protein</fullName>
    </recommendedName>
</protein>
<dbReference type="Gene3D" id="3.30.559.10">
    <property type="entry name" value="Chloramphenicol acetyltransferase-like domain"/>
    <property type="match status" value="1"/>
</dbReference>
<dbReference type="Proteomes" id="UP000226437">
    <property type="component" value="Unassembled WGS sequence"/>
</dbReference>
<reference evidence="5 6" key="1">
    <citation type="submission" date="2017-10" db="EMBL/GenBank/DDBJ databases">
        <title>The draft genome sequence of Lewinella marina KCTC 32374.</title>
        <authorList>
            <person name="Wang K."/>
        </authorList>
    </citation>
    <scope>NUCLEOTIDE SEQUENCE [LARGE SCALE GENOMIC DNA]</scope>
    <source>
        <strain evidence="5 6">MKG-38</strain>
    </source>
</reference>
<dbReference type="SUPFAM" id="SSF52402">
    <property type="entry name" value="Adenine nucleotide alpha hydrolases-like"/>
    <property type="match status" value="1"/>
</dbReference>
<dbReference type="GO" id="GO:0043041">
    <property type="term" value="P:amino acid activation for nonribosomal peptide biosynthetic process"/>
    <property type="evidence" value="ECO:0007669"/>
    <property type="project" value="TreeGrafter"/>
</dbReference>
<dbReference type="PROSITE" id="PS00012">
    <property type="entry name" value="PHOSPHOPANTETHEINE"/>
    <property type="match status" value="1"/>
</dbReference>
<dbReference type="InterPro" id="IPR023213">
    <property type="entry name" value="CAT-like_dom_sf"/>
</dbReference>
<evidence type="ECO:0000256" key="2">
    <source>
        <dbReference type="ARBA" id="ARBA00022450"/>
    </source>
</evidence>
<dbReference type="PROSITE" id="PS00455">
    <property type="entry name" value="AMP_BINDING"/>
    <property type="match status" value="1"/>
</dbReference>
<dbReference type="OrthoDB" id="4317020at2"/>
<sequence>MNPAHLTTAQLMLWTGQQLAPRSPQYNSVFTFELHGPLDTDRFRRSFGRLVEECDNLRTVFSTTGGEVRQQVLAEAPRPLEFIRWSQSPASLEAWVAERGSQLLDLAVCCYDAVLVELAPDHHLFFLNQHHLIVDAWGVSVQYRRLSELYAAGAGAVEGNQPPGFRDYRRELPEGPIAEVPDYWSGRGAVVPPQLFGRDNTGGESRSPRVSVTLPDHLMRGLDALAAHPRVRHWTWNMTAFSVLSALLTAYVYRLTRQRELALGTPAAHRATPAERDLPGMLIEMLPLYGEVRSGDSFLQLIERQKESVNAFLRAARPGVIRPELAAGYNVVLNYITATFGDFAPDVSCRTRWHSPGHADPGHHLRLQVHNFDGGEGLTLEFDLNVAVFTSADRERVPAQFLRLLEGCLEDPERSVDAVDLLDDAEKAALCRLSRGAEGDAPAEDVLHLFEARAAAAPGAIALAYPGGRMTYGELDAAAGRLAGFLDRKLAAEGQIIAIHLPRCADLLVAILGCWKAGHTYLPLPADIPDGRLDHILRETEAALIITDAAHGRRVGDRGVTVLHLDEDRPLLERHAPLAPARRRTAPAYVMYTSGSTGVPKGVVIGHAALANYIDYARRRYVKGPAPVFPLFTTIGFDLTVTSLFTPLVCGGRLEIYPEPPPGTPDLAVVQVMEDDRCDVVKLTPSHLALLRGQDFRSHRLRTLIVGGEQFAADLAREIREAIPPAAEIINEYGPTEATVGCIVQALSGATPLTGAAVPIGRPIPNTEAWILDGSGGLVLPGTPGDLYLGGVCLAEGYWKREDLTADRFLPHPFAAHGRLYRTGDRARWNAAGELEFLGRQDRQVKWRGYRIELDEVENLLAGHPAIMSAAVELVEPIGDADSPPDRFCTRCGLPANYPSASFDAEGVCQLCRGFADYEEKARAYFRTPEDFRALFADRPVDRGAPYDCIMLLSGGKDSTYVLGQLVDMGLTVLAFTLDNGYISDQAIDNIRRVTHELGVDVHFGSTPAMNEIFVDSLQRHCNVCNGCFKTIYTLSTQLALEKGIPYIVTGLSRGQFFETRLTEELFWQDGMGDSKDIDAAILEARKAYHRADDAVSRLLDTSAFADDRVFERVQFLDFYRYTDVTLEEMYAYLDRRLPWVRPTDTGRSTNCLINQVGIHVHKKEKGYNNYAFPYSWDVRIGHKDRAAALEEINEEVDVAAVERIMQEIGYFAPADSYDRHQLLACYTAAEPLDPEDLRAHLRHFLPDYSLPQRFIRLEEMPLTPAGKVDRRALAEVASAQGAPTTDVAPPEGEIEALLAEIWGEVLGRERIGRHERFIDLGGHSLTAIRLAARISDTFELEVPLHRVFELPTIAQQASYLEETMLRLLAESETTAPEQSVDTTA</sequence>
<dbReference type="Pfam" id="PF00550">
    <property type="entry name" value="PP-binding"/>
    <property type="match status" value="1"/>
</dbReference>
<dbReference type="SMART" id="SM00823">
    <property type="entry name" value="PKS_PP"/>
    <property type="match status" value="1"/>
</dbReference>
<dbReference type="Gene3D" id="3.30.300.30">
    <property type="match status" value="2"/>
</dbReference>
<dbReference type="Gene3D" id="2.30.38.10">
    <property type="entry name" value="Luciferase, Domain 3"/>
    <property type="match status" value="1"/>
</dbReference>
<organism evidence="5 6">
    <name type="scientific">Neolewinella marina</name>
    <dbReference type="NCBI Taxonomy" id="438751"/>
    <lineage>
        <taxon>Bacteria</taxon>
        <taxon>Pseudomonadati</taxon>
        <taxon>Bacteroidota</taxon>
        <taxon>Saprospiria</taxon>
        <taxon>Saprospirales</taxon>
        <taxon>Lewinellaceae</taxon>
        <taxon>Neolewinella</taxon>
    </lineage>
</organism>
<dbReference type="Gene3D" id="1.10.1200.10">
    <property type="entry name" value="ACP-like"/>
    <property type="match status" value="1"/>
</dbReference>
<name>A0A2G0CDQ1_9BACT</name>
<dbReference type="InterPro" id="IPR014729">
    <property type="entry name" value="Rossmann-like_a/b/a_fold"/>
</dbReference>
<dbReference type="NCBIfam" id="TIGR01733">
    <property type="entry name" value="AA-adenyl-dom"/>
    <property type="match status" value="1"/>
</dbReference>
<accession>A0A2G0CDQ1</accession>
<dbReference type="SUPFAM" id="SSF56801">
    <property type="entry name" value="Acetyl-CoA synthetase-like"/>
    <property type="match status" value="2"/>
</dbReference>
<dbReference type="GO" id="GO:0003824">
    <property type="term" value="F:catalytic activity"/>
    <property type="evidence" value="ECO:0007669"/>
    <property type="project" value="InterPro"/>
</dbReference>
<dbReference type="InterPro" id="IPR000873">
    <property type="entry name" value="AMP-dep_synth/lig_dom"/>
</dbReference>
<keyword evidence="6" id="KW-1185">Reference proteome</keyword>
<dbReference type="Pfam" id="PF00668">
    <property type="entry name" value="Condensation"/>
    <property type="match status" value="1"/>
</dbReference>
<dbReference type="SUPFAM" id="SSF47336">
    <property type="entry name" value="ACP-like"/>
    <property type="match status" value="1"/>
</dbReference>
<dbReference type="RefSeq" id="WP_099106946.1">
    <property type="nucleotide sequence ID" value="NZ_JAATJF010000002.1"/>
</dbReference>
<dbReference type="InterPro" id="IPR006162">
    <property type="entry name" value="Ppantetheine_attach_site"/>
</dbReference>
<dbReference type="InterPro" id="IPR036736">
    <property type="entry name" value="ACP-like_sf"/>
</dbReference>
<dbReference type="Gene3D" id="3.40.50.620">
    <property type="entry name" value="HUPs"/>
    <property type="match status" value="1"/>
</dbReference>
<dbReference type="InterPro" id="IPR010071">
    <property type="entry name" value="AA_adenyl_dom"/>
</dbReference>
<keyword evidence="3" id="KW-0597">Phosphoprotein</keyword>
<dbReference type="PANTHER" id="PTHR45527:SF1">
    <property type="entry name" value="FATTY ACID SYNTHASE"/>
    <property type="match status" value="1"/>
</dbReference>
<comment type="caution">
    <text evidence="5">The sequence shown here is derived from an EMBL/GenBank/DDBJ whole genome shotgun (WGS) entry which is preliminary data.</text>
</comment>
<evidence type="ECO:0000256" key="1">
    <source>
        <dbReference type="ARBA" id="ARBA00001957"/>
    </source>
</evidence>
<dbReference type="InterPro" id="IPR020845">
    <property type="entry name" value="AMP-binding_CS"/>
</dbReference>
<dbReference type="EMBL" id="PDLO01000005">
    <property type="protein sequence ID" value="PHK98047.1"/>
    <property type="molecule type" value="Genomic_DNA"/>
</dbReference>
<dbReference type="CDD" id="cd05930">
    <property type="entry name" value="A_NRPS"/>
    <property type="match status" value="1"/>
</dbReference>
<dbReference type="PROSITE" id="PS50075">
    <property type="entry name" value="CARRIER"/>
    <property type="match status" value="1"/>
</dbReference>
<evidence type="ECO:0000313" key="6">
    <source>
        <dbReference type="Proteomes" id="UP000226437"/>
    </source>
</evidence>
<gene>
    <name evidence="5" type="ORF">CGL56_12715</name>
</gene>